<dbReference type="Gene3D" id="3.80.10.10">
    <property type="entry name" value="Ribonuclease Inhibitor"/>
    <property type="match status" value="2"/>
</dbReference>
<dbReference type="Gene3D" id="2.60.120.650">
    <property type="entry name" value="Cupin"/>
    <property type="match status" value="1"/>
</dbReference>
<dbReference type="InterPro" id="IPR019787">
    <property type="entry name" value="Znf_PHD-finger"/>
</dbReference>
<reference evidence="21" key="2">
    <citation type="submission" date="2025-09" db="UniProtKB">
        <authorList>
            <consortium name="Ensembl"/>
        </authorList>
    </citation>
    <scope>IDENTIFICATION</scope>
</reference>
<dbReference type="Ensembl" id="ENSDCDT00010028548.1">
    <property type="protein sequence ID" value="ENSDCDP00010023493.1"/>
    <property type="gene ID" value="ENSDCDG00010013610.1"/>
</dbReference>
<dbReference type="GO" id="GO:0140680">
    <property type="term" value="F:histone H3K36me/H3K36me2 demethylase activity"/>
    <property type="evidence" value="ECO:0007669"/>
    <property type="project" value="UniProtKB-EC"/>
</dbReference>
<dbReference type="InterPro" id="IPR032675">
    <property type="entry name" value="LRR_dom_sf"/>
</dbReference>
<keyword evidence="22" id="KW-1185">Reference proteome</keyword>
<evidence type="ECO:0000256" key="2">
    <source>
        <dbReference type="ARBA" id="ARBA00004123"/>
    </source>
</evidence>
<dbReference type="Pfam" id="PF17811">
    <property type="entry name" value="JHD"/>
    <property type="match status" value="1"/>
</dbReference>
<keyword evidence="8" id="KW-0862">Zinc</keyword>
<feature type="region of interest" description="Disordered" evidence="18">
    <location>
        <begin position="368"/>
        <end position="396"/>
    </location>
</feature>
<evidence type="ECO:0000256" key="14">
    <source>
        <dbReference type="ARBA" id="ARBA00023163"/>
    </source>
</evidence>
<proteinExistence type="inferred from homology"/>
<feature type="domain" description="CXXC-type" evidence="19">
    <location>
        <begin position="495"/>
        <end position="543"/>
    </location>
</feature>
<comment type="cofactor">
    <cofactor evidence="1">
        <name>Fe(2+)</name>
        <dbReference type="ChEBI" id="CHEBI:29033"/>
    </cofactor>
</comment>
<dbReference type="GO" id="GO:0005634">
    <property type="term" value="C:nucleus"/>
    <property type="evidence" value="ECO:0007669"/>
    <property type="project" value="UniProtKB-SubCell"/>
</dbReference>
<dbReference type="SMART" id="SM00367">
    <property type="entry name" value="LRR_CC"/>
    <property type="match status" value="5"/>
</dbReference>
<gene>
    <name evidence="21" type="primary">kdm2ab</name>
</gene>
<evidence type="ECO:0000256" key="13">
    <source>
        <dbReference type="ARBA" id="ARBA00023015"/>
    </source>
</evidence>
<dbReference type="AlphaFoldDB" id="A0AAY4BRI0"/>
<keyword evidence="15" id="KW-0539">Nucleus</keyword>
<dbReference type="PROSITE" id="PS51058">
    <property type="entry name" value="ZF_CXXC"/>
    <property type="match status" value="1"/>
</dbReference>
<protein>
    <recommendedName>
        <fullName evidence="4">[histone H3]-dimethyl-L-lysine(36) demethylase</fullName>
        <ecNumber evidence="4">1.14.11.27</ecNumber>
    </recommendedName>
</protein>
<dbReference type="CDD" id="cd22181">
    <property type="entry name" value="F-box_FBXL11"/>
    <property type="match status" value="1"/>
</dbReference>
<dbReference type="PANTHER" id="PTHR23123">
    <property type="entry name" value="PHD/F-BOX CONTAINING PROTEIN"/>
    <property type="match status" value="1"/>
</dbReference>
<dbReference type="Pfam" id="PF02008">
    <property type="entry name" value="zf-CXXC"/>
    <property type="match status" value="1"/>
</dbReference>
<comment type="similarity">
    <text evidence="3">Belongs to the JHDM1 histone demethylase family.</text>
</comment>
<dbReference type="GO" id="GO:0008270">
    <property type="term" value="F:zinc ion binding"/>
    <property type="evidence" value="ECO:0007669"/>
    <property type="project" value="UniProtKB-KW"/>
</dbReference>
<dbReference type="InterPro" id="IPR013083">
    <property type="entry name" value="Znf_RING/FYVE/PHD"/>
</dbReference>
<evidence type="ECO:0000256" key="18">
    <source>
        <dbReference type="SAM" id="MobiDB-lite"/>
    </source>
</evidence>
<keyword evidence="13" id="KW-0805">Transcription regulation</keyword>
<feature type="compositionally biased region" description="Basic residues" evidence="18">
    <location>
        <begin position="8"/>
        <end position="18"/>
    </location>
</feature>
<dbReference type="SMART" id="SM00558">
    <property type="entry name" value="JmjC"/>
    <property type="match status" value="1"/>
</dbReference>
<evidence type="ECO:0000256" key="7">
    <source>
        <dbReference type="ARBA" id="ARBA00022771"/>
    </source>
</evidence>
<evidence type="ECO:0000259" key="19">
    <source>
        <dbReference type="PROSITE" id="PS51058"/>
    </source>
</evidence>
<dbReference type="SUPFAM" id="SSF52047">
    <property type="entry name" value="RNI-like"/>
    <property type="match status" value="1"/>
</dbReference>
<keyword evidence="7 17" id="KW-0863">Zinc-finger</keyword>
<dbReference type="InterPro" id="IPR003347">
    <property type="entry name" value="JmjC_dom"/>
</dbReference>
<keyword evidence="14" id="KW-0804">Transcription</keyword>
<evidence type="ECO:0000256" key="3">
    <source>
        <dbReference type="ARBA" id="ARBA00008037"/>
    </source>
</evidence>
<dbReference type="InterPro" id="IPR050690">
    <property type="entry name" value="JHDM1_Histone_Demethylase"/>
</dbReference>
<feature type="region of interest" description="Disordered" evidence="18">
    <location>
        <begin position="676"/>
        <end position="711"/>
    </location>
</feature>
<dbReference type="InterPro" id="IPR002857">
    <property type="entry name" value="Znf_CXXC"/>
</dbReference>
<evidence type="ECO:0000256" key="8">
    <source>
        <dbReference type="ARBA" id="ARBA00022833"/>
    </source>
</evidence>
<evidence type="ECO:0000256" key="6">
    <source>
        <dbReference type="ARBA" id="ARBA00022723"/>
    </source>
</evidence>
<keyword evidence="11" id="KW-0560">Oxidoreductase</keyword>
<evidence type="ECO:0000256" key="17">
    <source>
        <dbReference type="PROSITE-ProRule" id="PRU00509"/>
    </source>
</evidence>
<reference evidence="21" key="1">
    <citation type="submission" date="2025-08" db="UniProtKB">
        <authorList>
            <consortium name="Ensembl"/>
        </authorList>
    </citation>
    <scope>IDENTIFICATION</scope>
</reference>
<evidence type="ECO:0000256" key="5">
    <source>
        <dbReference type="ARBA" id="ARBA00022491"/>
    </source>
</evidence>
<dbReference type="FunFam" id="2.60.120.650:FF:000005">
    <property type="entry name" value="lysine-specific demethylase 2A isoform X1"/>
    <property type="match status" value="1"/>
</dbReference>
<keyword evidence="12" id="KW-0408">Iron</keyword>
<dbReference type="PROSITE" id="PS51184">
    <property type="entry name" value="JMJC"/>
    <property type="match status" value="1"/>
</dbReference>
<dbReference type="Gene3D" id="1.20.1280.50">
    <property type="match status" value="1"/>
</dbReference>
<keyword evidence="10" id="KW-0223">Dioxygenase</keyword>
<feature type="compositionally biased region" description="Basic residues" evidence="18">
    <location>
        <begin position="487"/>
        <end position="497"/>
    </location>
</feature>
<evidence type="ECO:0000313" key="21">
    <source>
        <dbReference type="Ensembl" id="ENSDCDP00010023493.1"/>
    </source>
</evidence>
<evidence type="ECO:0000256" key="4">
    <source>
        <dbReference type="ARBA" id="ARBA00013246"/>
    </source>
</evidence>
<keyword evidence="5" id="KW-0678">Repressor</keyword>
<organism evidence="21 22">
    <name type="scientific">Denticeps clupeoides</name>
    <name type="common">denticle herring</name>
    <dbReference type="NCBI Taxonomy" id="299321"/>
    <lineage>
        <taxon>Eukaryota</taxon>
        <taxon>Metazoa</taxon>
        <taxon>Chordata</taxon>
        <taxon>Craniata</taxon>
        <taxon>Vertebrata</taxon>
        <taxon>Euteleostomi</taxon>
        <taxon>Actinopterygii</taxon>
        <taxon>Neopterygii</taxon>
        <taxon>Teleostei</taxon>
        <taxon>Clupei</taxon>
        <taxon>Clupeiformes</taxon>
        <taxon>Denticipitoidei</taxon>
        <taxon>Denticipitidae</taxon>
        <taxon>Denticeps</taxon>
    </lineage>
</organism>
<sequence length="980" mass="110783">MAEPQTRYSKRLRTGTRRRYQDDGISDDEIEGKRTFDLHEKLMSDKFNSDLVKRMEGKDFTFEYIQQEGLRDPLVFENADGLGIKMPDPDFNVNDVKLFVGSRRVIDVMDVNTQKGIEMSMGQWGRYYETPASEREKLYNVISLEFSHTKLENLVKRPASVDMIDWVDNMWPRHLKERQRDSTNAIIDMQYPKVQKYCLMSVEGCFTDFHIDFGGTSVWYHILRGGKVFWLIPPSPQNLELYENWVLSGKQGDIFLGDKASHCQRIELKQGYTFMIPSGWIHAVYTPIDTLVFGGNFLHSFNIPMQLNIYNIEDRTRVPAKFRHPFYYEMCWYVLERYLYCLTSVSYLTPEFQKHSLGIEDFVSPDNENGHAPAHISGEEEEEEKDEEFPAPPPLGKVHLTPFELEGLWHLLKKLEELPSHKQSVPAGIRNAAALLSDMRTLLLEHAQDNPKLSYTGTPIVQWPKRVRPTVPVPHTARPALPPTPRPSKRHSSMSALRRRRVRCKSCAACVRPECGDCAFCRDMKKFGGPGRLKQTCVLRQCLAPTLPLTALCDVCGEGTPEGEATAQTLMECSSCGKITHPECVQVFPPYSMMVVVVMRPSRGHRDPNAIVPKLEAAVCPLSPATRAASYILNKSLLRQPLRSGSAHSDKSHASPLLSGRPEKHFAKSVCIKQGHTRTGRGLQGLSRTRPHSQCLDRRSPVSPSVRDVSGGGPAFEKEVWVSVFRYLSRTELCVCMAVCRSWYRWGCDKRLWTRISLSRCPAITPQALSGIIKRQPVSLDLSWTSISKKQLTWLINRLPGLKDLVLSGCSWISVSALSSSSCPLLRTLDLGWVKGLQETQIRELLSPPGCDNRSQLRNLQCLRLCGLDVSEATLRMVIRHTPLLTRLELSHCPVTDHALNLLTAVGSSTRNTLAHLNLAGCSKLTDRCLVFLKRLACVSYLDLRGCKGVSRCACETFISELSVNTLYCLSDDKLIQRIS</sequence>
<dbReference type="Gene3D" id="1.20.58.1360">
    <property type="match status" value="1"/>
</dbReference>
<comment type="subcellular location">
    <subcellularLocation>
        <location evidence="2">Nucleus</location>
    </subcellularLocation>
</comment>
<evidence type="ECO:0000256" key="15">
    <source>
        <dbReference type="ARBA" id="ARBA00023242"/>
    </source>
</evidence>
<evidence type="ECO:0000256" key="1">
    <source>
        <dbReference type="ARBA" id="ARBA00001954"/>
    </source>
</evidence>
<dbReference type="SUPFAM" id="SSF51197">
    <property type="entry name" value="Clavaminate synthase-like"/>
    <property type="match status" value="1"/>
</dbReference>
<keyword evidence="9" id="KW-0156">Chromatin regulator</keyword>
<name>A0AAY4BRI0_9TELE</name>
<evidence type="ECO:0000256" key="10">
    <source>
        <dbReference type="ARBA" id="ARBA00022964"/>
    </source>
</evidence>
<feature type="region of interest" description="Disordered" evidence="18">
    <location>
        <begin position="1"/>
        <end position="24"/>
    </location>
</feature>
<evidence type="ECO:0000256" key="12">
    <source>
        <dbReference type="ARBA" id="ARBA00023004"/>
    </source>
</evidence>
<comment type="catalytic activity">
    <reaction evidence="16">
        <text>N(6),N(6)-dimethyl-L-lysyl(36)-[histone H3] + 2 2-oxoglutarate + 2 O2 = L-lysyl(36)-[histone H3] + 2 formaldehyde + 2 succinate + 2 CO2</text>
        <dbReference type="Rhea" id="RHEA:42032"/>
        <dbReference type="Rhea" id="RHEA-COMP:9785"/>
        <dbReference type="Rhea" id="RHEA-COMP:9787"/>
        <dbReference type="ChEBI" id="CHEBI:15379"/>
        <dbReference type="ChEBI" id="CHEBI:16526"/>
        <dbReference type="ChEBI" id="CHEBI:16810"/>
        <dbReference type="ChEBI" id="CHEBI:16842"/>
        <dbReference type="ChEBI" id="CHEBI:29969"/>
        <dbReference type="ChEBI" id="CHEBI:30031"/>
        <dbReference type="ChEBI" id="CHEBI:61976"/>
        <dbReference type="EC" id="1.14.11.27"/>
    </reaction>
</comment>
<feature type="compositionally biased region" description="Acidic residues" evidence="18">
    <location>
        <begin position="379"/>
        <end position="389"/>
    </location>
</feature>
<dbReference type="GeneTree" id="ENSGT00940000155484"/>
<dbReference type="InterPro" id="IPR006553">
    <property type="entry name" value="Leu-rich_rpt_Cys-con_subtyp"/>
</dbReference>
<evidence type="ECO:0000256" key="16">
    <source>
        <dbReference type="ARBA" id="ARBA00047915"/>
    </source>
</evidence>
<feature type="region of interest" description="Disordered" evidence="18">
    <location>
        <begin position="471"/>
        <end position="497"/>
    </location>
</feature>
<dbReference type="GO" id="GO:0003677">
    <property type="term" value="F:DNA binding"/>
    <property type="evidence" value="ECO:0007669"/>
    <property type="project" value="InterPro"/>
</dbReference>
<keyword evidence="6" id="KW-0479">Metal-binding</keyword>
<dbReference type="Pfam" id="PF16866">
    <property type="entry name" value="PHD_4"/>
    <property type="match status" value="1"/>
</dbReference>
<feature type="domain" description="JmjC" evidence="20">
    <location>
        <begin position="146"/>
        <end position="314"/>
    </location>
</feature>
<evidence type="ECO:0000256" key="11">
    <source>
        <dbReference type="ARBA" id="ARBA00023002"/>
    </source>
</evidence>
<dbReference type="InterPro" id="IPR001810">
    <property type="entry name" value="F-box_dom"/>
</dbReference>
<dbReference type="Gene3D" id="3.30.40.10">
    <property type="entry name" value="Zinc/RING finger domain, C3HC4 (zinc finger)"/>
    <property type="match status" value="1"/>
</dbReference>
<dbReference type="EC" id="1.14.11.27" evidence="4"/>
<evidence type="ECO:0000256" key="9">
    <source>
        <dbReference type="ARBA" id="ARBA00022853"/>
    </source>
</evidence>
<dbReference type="Proteomes" id="UP000694580">
    <property type="component" value="Unplaced"/>
</dbReference>
<evidence type="ECO:0000313" key="22">
    <source>
        <dbReference type="Proteomes" id="UP000694580"/>
    </source>
</evidence>
<evidence type="ECO:0000259" key="20">
    <source>
        <dbReference type="PROSITE" id="PS51184"/>
    </source>
</evidence>
<dbReference type="Pfam" id="PF12937">
    <property type="entry name" value="F-box-like"/>
    <property type="match status" value="1"/>
</dbReference>
<dbReference type="InterPro" id="IPR041070">
    <property type="entry name" value="JHD"/>
</dbReference>
<accession>A0AAY4BRI0</accession>